<protein>
    <submittedName>
        <fullName evidence="1">Uncharacterized protein</fullName>
    </submittedName>
</protein>
<name>A0A6J4MDD1_9CYAN</name>
<dbReference type="EMBL" id="CADCTY010001090">
    <property type="protein sequence ID" value="CAA9356391.1"/>
    <property type="molecule type" value="Genomic_DNA"/>
</dbReference>
<gene>
    <name evidence="1" type="ORF">AVDCRST_MAG94-3087</name>
</gene>
<dbReference type="AlphaFoldDB" id="A0A6J4MDD1"/>
<evidence type="ECO:0000313" key="1">
    <source>
        <dbReference type="EMBL" id="CAA9356391.1"/>
    </source>
</evidence>
<accession>A0A6J4MDD1</accession>
<proteinExistence type="predicted"/>
<reference evidence="1" key="1">
    <citation type="submission" date="2020-02" db="EMBL/GenBank/DDBJ databases">
        <authorList>
            <person name="Meier V. D."/>
        </authorList>
    </citation>
    <scope>NUCLEOTIDE SEQUENCE</scope>
    <source>
        <strain evidence="1">AVDCRST_MAG94</strain>
    </source>
</reference>
<sequence length="44" mass="4919">MLVKADVKSGSMNIESSQPKAKVLVTLRAWAADYYTSFAKDRQL</sequence>
<organism evidence="1">
    <name type="scientific">uncultured Leptolyngbya sp</name>
    <dbReference type="NCBI Taxonomy" id="332963"/>
    <lineage>
        <taxon>Bacteria</taxon>
        <taxon>Bacillati</taxon>
        <taxon>Cyanobacteriota</taxon>
        <taxon>Cyanophyceae</taxon>
        <taxon>Leptolyngbyales</taxon>
        <taxon>Leptolyngbyaceae</taxon>
        <taxon>Leptolyngbya group</taxon>
        <taxon>Leptolyngbya</taxon>
        <taxon>environmental samples</taxon>
    </lineage>
</organism>